<dbReference type="GO" id="GO:0008983">
    <property type="term" value="F:protein-glutamate O-methyltransferase activity"/>
    <property type="evidence" value="ECO:0007669"/>
    <property type="project" value="UniProtKB-EC"/>
</dbReference>
<dbReference type="PIRSF" id="PIRSF000410">
    <property type="entry name" value="CheR"/>
    <property type="match status" value="1"/>
</dbReference>
<comment type="function">
    <text evidence="5">Methylation of the membrane-bound methyl-accepting chemotaxis proteins (MCP) to form gamma-glutamyl methyl ester residues in MCP.</text>
</comment>
<feature type="binding site" evidence="6">
    <location>
        <position position="97"/>
    </location>
    <ligand>
        <name>S-adenosyl-L-methionine</name>
        <dbReference type="ChEBI" id="CHEBI:59789"/>
    </ligand>
</feature>
<dbReference type="InterPro" id="IPR026024">
    <property type="entry name" value="Chemotaxis_MeTrfase_CheR"/>
</dbReference>
<feature type="binding site" evidence="6">
    <location>
        <begin position="223"/>
        <end position="224"/>
    </location>
    <ligand>
        <name>S-adenosyl-L-methionine</name>
        <dbReference type="ChEBI" id="CHEBI:59789"/>
    </ligand>
</feature>
<feature type="binding site" evidence="6">
    <location>
        <position position="101"/>
    </location>
    <ligand>
        <name>S-adenosyl-L-methionine</name>
        <dbReference type="ChEBI" id="CHEBI:59789"/>
    </ligand>
</feature>
<evidence type="ECO:0000259" key="7">
    <source>
        <dbReference type="PROSITE" id="PS50123"/>
    </source>
</evidence>
<dbReference type="Gene3D" id="3.40.50.150">
    <property type="entry name" value="Vaccinia Virus protein VP39"/>
    <property type="match status" value="1"/>
</dbReference>
<dbReference type="Pfam" id="PF03705">
    <property type="entry name" value="CheR_N"/>
    <property type="match status" value="1"/>
</dbReference>
<dbReference type="EMBL" id="WTYV01000002">
    <property type="protein sequence ID" value="MXO71126.1"/>
    <property type="molecule type" value="Genomic_DNA"/>
</dbReference>
<comment type="catalytic activity">
    <reaction evidence="1 5">
        <text>L-glutamyl-[protein] + S-adenosyl-L-methionine = [protein]-L-glutamate 5-O-methyl ester + S-adenosyl-L-homocysteine</text>
        <dbReference type="Rhea" id="RHEA:24452"/>
        <dbReference type="Rhea" id="RHEA-COMP:10208"/>
        <dbReference type="Rhea" id="RHEA-COMP:10311"/>
        <dbReference type="ChEBI" id="CHEBI:29973"/>
        <dbReference type="ChEBI" id="CHEBI:57856"/>
        <dbReference type="ChEBI" id="CHEBI:59789"/>
        <dbReference type="ChEBI" id="CHEBI:82795"/>
        <dbReference type="EC" id="2.1.1.80"/>
    </reaction>
</comment>
<dbReference type="EC" id="2.1.1.80" evidence="5"/>
<dbReference type="Gene3D" id="1.10.155.10">
    <property type="entry name" value="Chemotaxis receptor methyltransferase CheR, N-terminal domain"/>
    <property type="match status" value="1"/>
</dbReference>
<keyword evidence="3 5" id="KW-0808">Transferase</keyword>
<dbReference type="AlphaFoldDB" id="A0A844YVP0"/>
<dbReference type="InterPro" id="IPR022642">
    <property type="entry name" value="CheR_C"/>
</dbReference>
<accession>A0A844YVP0</accession>
<feature type="binding site" evidence="6">
    <location>
        <begin position="240"/>
        <end position="241"/>
    </location>
    <ligand>
        <name>S-adenosyl-L-methionine</name>
        <dbReference type="ChEBI" id="CHEBI:59789"/>
    </ligand>
</feature>
<dbReference type="OrthoDB" id="9816309at2"/>
<evidence type="ECO:0000256" key="6">
    <source>
        <dbReference type="PIRSR" id="PIRSR000410-1"/>
    </source>
</evidence>
<dbReference type="Pfam" id="PF01739">
    <property type="entry name" value="CheR"/>
    <property type="match status" value="1"/>
</dbReference>
<dbReference type="SUPFAM" id="SSF47757">
    <property type="entry name" value="Chemotaxis receptor methyltransferase CheR, N-terminal domain"/>
    <property type="match status" value="1"/>
</dbReference>
<keyword evidence="2 5" id="KW-0489">Methyltransferase</keyword>
<dbReference type="InterPro" id="IPR050903">
    <property type="entry name" value="Bact_Chemotaxis_MeTrfase"/>
</dbReference>
<gene>
    <name evidence="8" type="ORF">GRI99_05675</name>
</gene>
<dbReference type="InterPro" id="IPR000780">
    <property type="entry name" value="CheR_MeTrfase"/>
</dbReference>
<name>A0A844YVP0_9SPHN</name>
<feature type="binding site" evidence="6">
    <location>
        <position position="95"/>
    </location>
    <ligand>
        <name>S-adenosyl-L-methionine</name>
        <dbReference type="ChEBI" id="CHEBI:59789"/>
    </ligand>
</feature>
<dbReference type="PROSITE" id="PS50123">
    <property type="entry name" value="CHER"/>
    <property type="match status" value="1"/>
</dbReference>
<evidence type="ECO:0000256" key="5">
    <source>
        <dbReference type="PIRNR" id="PIRNR000410"/>
    </source>
</evidence>
<feature type="binding site" evidence="6">
    <location>
        <position position="169"/>
    </location>
    <ligand>
        <name>S-adenosyl-L-methionine</name>
        <dbReference type="ChEBI" id="CHEBI:59789"/>
    </ligand>
</feature>
<dbReference type="SUPFAM" id="SSF53335">
    <property type="entry name" value="S-adenosyl-L-methionine-dependent methyltransferases"/>
    <property type="match status" value="1"/>
</dbReference>
<dbReference type="PANTHER" id="PTHR24422:SF26">
    <property type="entry name" value="CHEMOTAXIS PROTEIN METHYLTRANSFERASE"/>
    <property type="match status" value="1"/>
</dbReference>
<dbReference type="InterPro" id="IPR036804">
    <property type="entry name" value="CheR_N_sf"/>
</dbReference>
<protein>
    <recommendedName>
        <fullName evidence="5">Chemotaxis protein methyltransferase</fullName>
        <ecNumber evidence="5">2.1.1.80</ecNumber>
    </recommendedName>
</protein>
<evidence type="ECO:0000256" key="4">
    <source>
        <dbReference type="ARBA" id="ARBA00022691"/>
    </source>
</evidence>
<dbReference type="PANTHER" id="PTHR24422">
    <property type="entry name" value="CHEMOTAXIS PROTEIN METHYLTRANSFERASE"/>
    <property type="match status" value="1"/>
</dbReference>
<feature type="domain" description="CheR-type methyltransferase" evidence="7">
    <location>
        <begin position="30"/>
        <end position="297"/>
    </location>
</feature>
<proteinExistence type="predicted"/>
<dbReference type="RefSeq" id="WP_160771072.1">
    <property type="nucleotide sequence ID" value="NZ_WTYV01000002.1"/>
</dbReference>
<dbReference type="InterPro" id="IPR029063">
    <property type="entry name" value="SAM-dependent_MTases_sf"/>
</dbReference>
<comment type="caution">
    <text evidence="8">The sequence shown here is derived from an EMBL/GenBank/DDBJ whole genome shotgun (WGS) entry which is preliminary data.</text>
</comment>
<dbReference type="GO" id="GO:0032259">
    <property type="term" value="P:methylation"/>
    <property type="evidence" value="ECO:0007669"/>
    <property type="project" value="UniProtKB-KW"/>
</dbReference>
<keyword evidence="4 5" id="KW-0949">S-adenosyl-L-methionine</keyword>
<evidence type="ECO:0000313" key="8">
    <source>
        <dbReference type="EMBL" id="MXO71126.1"/>
    </source>
</evidence>
<evidence type="ECO:0000256" key="2">
    <source>
        <dbReference type="ARBA" id="ARBA00022603"/>
    </source>
</evidence>
<feature type="binding site" evidence="6">
    <location>
        <position position="139"/>
    </location>
    <ligand>
        <name>S-adenosyl-L-methionine</name>
        <dbReference type="ChEBI" id="CHEBI:59789"/>
    </ligand>
</feature>
<dbReference type="SMART" id="SM00138">
    <property type="entry name" value="MeTrc"/>
    <property type="match status" value="1"/>
</dbReference>
<evidence type="ECO:0000256" key="1">
    <source>
        <dbReference type="ARBA" id="ARBA00001541"/>
    </source>
</evidence>
<keyword evidence="9" id="KW-1185">Reference proteome</keyword>
<dbReference type="InterPro" id="IPR022641">
    <property type="entry name" value="CheR_N"/>
</dbReference>
<dbReference type="Proteomes" id="UP000466966">
    <property type="component" value="Unassembled WGS sequence"/>
</dbReference>
<evidence type="ECO:0000256" key="3">
    <source>
        <dbReference type="ARBA" id="ARBA00022679"/>
    </source>
</evidence>
<organism evidence="8 9">
    <name type="scientific">Alteraurantiacibacter buctensis</name>
    <dbReference type="NCBI Taxonomy" id="1503981"/>
    <lineage>
        <taxon>Bacteria</taxon>
        <taxon>Pseudomonadati</taxon>
        <taxon>Pseudomonadota</taxon>
        <taxon>Alphaproteobacteria</taxon>
        <taxon>Sphingomonadales</taxon>
        <taxon>Erythrobacteraceae</taxon>
        <taxon>Alteraurantiacibacter</taxon>
    </lineage>
</organism>
<reference evidence="8 9" key="1">
    <citation type="submission" date="2019-12" db="EMBL/GenBank/DDBJ databases">
        <title>Genomic-based taxomic classification of the family Erythrobacteraceae.</title>
        <authorList>
            <person name="Xu L."/>
        </authorList>
    </citation>
    <scope>NUCLEOTIDE SEQUENCE [LARGE SCALE GENOMIC DNA]</scope>
    <source>
        <strain evidence="8 9">M0322</strain>
    </source>
</reference>
<sequence length="297" mass="32270">MSAGPAIAPGRAAGGEPCVPGISPDIYSVADFERVSRMIHAEAGIVIGDAKRMLVYSRLAPLVRESGLGAFSLFLDSLPQQPQWRARTIAALTTNHTYFNREPHHYEHFGLEVRPGLLKALAAGQRVRLWSAACSSGEEVWTLAMTLLGPEKGPGLKLAGGNLRFLATDLAPHAVARAVAAQYDPAALDPVPADLRKTWVAVRDGVATISDDLRRLVSFRELNLLGDWPMRGVFDAIFCRNVMIYFDVPTKERLIHRLAQQLAPGGYLYIGHSERVSGPGSALLDIAGPTVYRRRAA</sequence>
<dbReference type="PRINTS" id="PR00996">
    <property type="entry name" value="CHERMTFRASE"/>
</dbReference>
<evidence type="ECO:0000313" key="9">
    <source>
        <dbReference type="Proteomes" id="UP000466966"/>
    </source>
</evidence>